<reference evidence="1 2" key="1">
    <citation type="journal article" date="2014" name="Genome Announc.">
        <title>Draft genome sequences of eight enterohepatic helicobacter species isolated from both laboratory and wild rodents.</title>
        <authorList>
            <person name="Sheh A."/>
            <person name="Shen Z."/>
            <person name="Fox J.G."/>
        </authorList>
    </citation>
    <scope>NUCLEOTIDE SEQUENCE [LARGE SCALE GENOMIC DNA]</scope>
    <source>
        <strain evidence="1 2">ATCC 700114</strain>
    </source>
</reference>
<dbReference type="AlphaFoldDB" id="A0A4U8S686"/>
<sequence>MKLLFLFLNILAISLNVNEIYYDEGNTFLNVKPGKEFLQKYFYKPLNTQQQSIIALEIISISRIENIQEICNIFEMHHDKKQDACFDNYGIKFCELKTAKEMQDYMLKFIEIPVKLDHSNYMFMENNICGFRGKVKAFGYIWDFEIRGGGMEFTRKINEKIFSINENPTRAYRQGKIEGSKAKKYFICIESHCNPRAQEIVH</sequence>
<proteinExistence type="predicted"/>
<gene>
    <name evidence="1" type="ORF">LS81_008525</name>
</gene>
<organism evidence="1 2">
    <name type="scientific">Helicobacter trogontum</name>
    <dbReference type="NCBI Taxonomy" id="50960"/>
    <lineage>
        <taxon>Bacteria</taxon>
        <taxon>Pseudomonadati</taxon>
        <taxon>Campylobacterota</taxon>
        <taxon>Epsilonproteobacteria</taxon>
        <taxon>Campylobacterales</taxon>
        <taxon>Helicobacteraceae</taxon>
        <taxon>Helicobacter</taxon>
    </lineage>
</organism>
<accession>A0A4U8S686</accession>
<name>A0A4U8S686_9HELI</name>
<comment type="caution">
    <text evidence="1">The sequence shown here is derived from an EMBL/GenBank/DDBJ whole genome shotgun (WGS) entry which is preliminary data.</text>
</comment>
<protein>
    <submittedName>
        <fullName evidence="1">Uncharacterized protein</fullName>
    </submittedName>
</protein>
<dbReference type="RefSeq" id="WP_034346676.1">
    <property type="nucleotide sequence ID" value="NZ_FZNG01000049.1"/>
</dbReference>
<evidence type="ECO:0000313" key="2">
    <source>
        <dbReference type="Proteomes" id="UP000029878"/>
    </source>
</evidence>
<dbReference type="EMBL" id="JRPL02000024">
    <property type="protein sequence ID" value="TLD81345.1"/>
    <property type="molecule type" value="Genomic_DNA"/>
</dbReference>
<dbReference type="OrthoDB" id="5325822at2"/>
<evidence type="ECO:0000313" key="1">
    <source>
        <dbReference type="EMBL" id="TLD81345.1"/>
    </source>
</evidence>
<dbReference type="Proteomes" id="UP000029878">
    <property type="component" value="Unassembled WGS sequence"/>
</dbReference>